<evidence type="ECO:0000313" key="2">
    <source>
        <dbReference type="Proteomes" id="UP000186922"/>
    </source>
</evidence>
<reference evidence="1 2" key="1">
    <citation type="journal article" date="2016" name="Nat. Commun.">
        <title>Extremotolerant tardigrade genome and improved radiotolerance of human cultured cells by tardigrade-unique protein.</title>
        <authorList>
            <person name="Hashimoto T."/>
            <person name="Horikawa D.D."/>
            <person name="Saito Y."/>
            <person name="Kuwahara H."/>
            <person name="Kozuka-Hata H."/>
            <person name="Shin-I T."/>
            <person name="Minakuchi Y."/>
            <person name="Ohishi K."/>
            <person name="Motoyama A."/>
            <person name="Aizu T."/>
            <person name="Enomoto A."/>
            <person name="Kondo K."/>
            <person name="Tanaka S."/>
            <person name="Hara Y."/>
            <person name="Koshikawa S."/>
            <person name="Sagara H."/>
            <person name="Miura T."/>
            <person name="Yokobori S."/>
            <person name="Miyagawa K."/>
            <person name="Suzuki Y."/>
            <person name="Kubo T."/>
            <person name="Oyama M."/>
            <person name="Kohara Y."/>
            <person name="Fujiyama A."/>
            <person name="Arakawa K."/>
            <person name="Katayama T."/>
            <person name="Toyoda A."/>
            <person name="Kunieda T."/>
        </authorList>
    </citation>
    <scope>NUCLEOTIDE SEQUENCE [LARGE SCALE GENOMIC DNA]</scope>
    <source>
        <strain evidence="1 2">YOKOZUNA-1</strain>
    </source>
</reference>
<gene>
    <name evidence="1" type="primary">RvY_12552-1</name>
    <name evidence="1" type="synonym">RvY_12552.1</name>
    <name evidence="1" type="ORF">RvY_12552</name>
</gene>
<dbReference type="AlphaFoldDB" id="A0A1D1VJX8"/>
<comment type="caution">
    <text evidence="1">The sequence shown here is derived from an EMBL/GenBank/DDBJ whole genome shotgun (WGS) entry which is preliminary data.</text>
</comment>
<organism evidence="1 2">
    <name type="scientific">Ramazzottius varieornatus</name>
    <name type="common">Water bear</name>
    <name type="synonym">Tardigrade</name>
    <dbReference type="NCBI Taxonomy" id="947166"/>
    <lineage>
        <taxon>Eukaryota</taxon>
        <taxon>Metazoa</taxon>
        <taxon>Ecdysozoa</taxon>
        <taxon>Tardigrada</taxon>
        <taxon>Eutardigrada</taxon>
        <taxon>Parachela</taxon>
        <taxon>Hypsibioidea</taxon>
        <taxon>Ramazzottiidae</taxon>
        <taxon>Ramazzottius</taxon>
    </lineage>
</organism>
<dbReference type="EMBL" id="BDGG01000007">
    <property type="protein sequence ID" value="GAV01917.1"/>
    <property type="molecule type" value="Genomic_DNA"/>
</dbReference>
<sequence>MMITGWIAHNKFPKCTFYQRRPDFGTLSCNCSMIDIRHDGFTLDTAAPAAQSCVYGQFNIIFICTICGLRQRESGWCEDDELLISCAISKSCHLQLTESM</sequence>
<protein>
    <submittedName>
        <fullName evidence="1">Uncharacterized protein</fullName>
    </submittedName>
</protein>
<proteinExistence type="predicted"/>
<keyword evidence="2" id="KW-1185">Reference proteome</keyword>
<accession>A0A1D1VJX8</accession>
<dbReference type="Proteomes" id="UP000186922">
    <property type="component" value="Unassembled WGS sequence"/>
</dbReference>
<evidence type="ECO:0000313" key="1">
    <source>
        <dbReference type="EMBL" id="GAV01917.1"/>
    </source>
</evidence>
<name>A0A1D1VJX8_RAMVA</name>